<keyword evidence="3" id="KW-0732">Signal</keyword>
<dbReference type="KEGG" id="hir:HETIRDRAFT_174021"/>
<evidence type="ECO:0000256" key="2">
    <source>
        <dbReference type="SAM" id="Phobius"/>
    </source>
</evidence>
<dbReference type="InParanoid" id="W4JWV0"/>
<dbReference type="AlphaFoldDB" id="W4JWV0"/>
<feature type="region of interest" description="Disordered" evidence="1">
    <location>
        <begin position="76"/>
        <end position="97"/>
    </location>
</feature>
<dbReference type="EMBL" id="KI925463">
    <property type="protein sequence ID" value="ETW77341.1"/>
    <property type="molecule type" value="Genomic_DNA"/>
</dbReference>
<reference evidence="4 5" key="1">
    <citation type="journal article" date="2012" name="New Phytol.">
        <title>Insight into trade-off between wood decay and parasitism from the genome of a fungal forest pathogen.</title>
        <authorList>
            <person name="Olson A."/>
            <person name="Aerts A."/>
            <person name="Asiegbu F."/>
            <person name="Belbahri L."/>
            <person name="Bouzid O."/>
            <person name="Broberg A."/>
            <person name="Canback B."/>
            <person name="Coutinho P.M."/>
            <person name="Cullen D."/>
            <person name="Dalman K."/>
            <person name="Deflorio G."/>
            <person name="van Diepen L.T."/>
            <person name="Dunand C."/>
            <person name="Duplessis S."/>
            <person name="Durling M."/>
            <person name="Gonthier P."/>
            <person name="Grimwood J."/>
            <person name="Fossdal C.G."/>
            <person name="Hansson D."/>
            <person name="Henrissat B."/>
            <person name="Hietala A."/>
            <person name="Himmelstrand K."/>
            <person name="Hoffmeister D."/>
            <person name="Hogberg N."/>
            <person name="James T.Y."/>
            <person name="Karlsson M."/>
            <person name="Kohler A."/>
            <person name="Kues U."/>
            <person name="Lee Y.H."/>
            <person name="Lin Y.C."/>
            <person name="Lind M."/>
            <person name="Lindquist E."/>
            <person name="Lombard V."/>
            <person name="Lucas S."/>
            <person name="Lunden K."/>
            <person name="Morin E."/>
            <person name="Murat C."/>
            <person name="Park J."/>
            <person name="Raffaello T."/>
            <person name="Rouze P."/>
            <person name="Salamov A."/>
            <person name="Schmutz J."/>
            <person name="Solheim H."/>
            <person name="Stahlberg J."/>
            <person name="Velez H."/>
            <person name="de Vries R.P."/>
            <person name="Wiebenga A."/>
            <person name="Woodward S."/>
            <person name="Yakovlev I."/>
            <person name="Garbelotto M."/>
            <person name="Martin F."/>
            <person name="Grigoriev I.V."/>
            <person name="Stenlid J."/>
        </authorList>
    </citation>
    <scope>NUCLEOTIDE SEQUENCE [LARGE SCALE GENOMIC DNA]</scope>
    <source>
        <strain evidence="4 5">TC 32-1</strain>
    </source>
</reference>
<accession>W4JWV0</accession>
<dbReference type="GeneID" id="20668483"/>
<dbReference type="Proteomes" id="UP000030671">
    <property type="component" value="Unassembled WGS sequence"/>
</dbReference>
<sequence length="149" mass="16163">MFPTPSVKPLALLIYVLWTVPIGVEGKKFSFSTIRGKIGAIAGIVIGSFIGASFFLACFCGLCYWFCGTPRRRGPQHPSGVEPPKLESEGVQGAMSPRGDVSLGVSGTQLNILPVSPERMLFDWCTISFTALHVLLFPVDNPLFLPETF</sequence>
<evidence type="ECO:0000313" key="4">
    <source>
        <dbReference type="EMBL" id="ETW77341.1"/>
    </source>
</evidence>
<keyword evidence="2" id="KW-1133">Transmembrane helix</keyword>
<feature type="signal peptide" evidence="3">
    <location>
        <begin position="1"/>
        <end position="26"/>
    </location>
</feature>
<evidence type="ECO:0000256" key="1">
    <source>
        <dbReference type="SAM" id="MobiDB-lite"/>
    </source>
</evidence>
<keyword evidence="2" id="KW-0472">Membrane</keyword>
<evidence type="ECO:0000256" key="3">
    <source>
        <dbReference type="SAM" id="SignalP"/>
    </source>
</evidence>
<name>W4JWV0_HETIT</name>
<dbReference type="RefSeq" id="XP_009550860.1">
    <property type="nucleotide sequence ID" value="XM_009552565.1"/>
</dbReference>
<proteinExistence type="predicted"/>
<protein>
    <submittedName>
        <fullName evidence="4">Uncharacterized protein</fullName>
    </submittedName>
</protein>
<feature type="chain" id="PRO_5004844131" evidence="3">
    <location>
        <begin position="27"/>
        <end position="149"/>
    </location>
</feature>
<keyword evidence="2" id="KW-0812">Transmembrane</keyword>
<gene>
    <name evidence="4" type="ORF">HETIRDRAFT_174021</name>
</gene>
<dbReference type="HOGENOM" id="CLU_1749903_0_0_1"/>
<organism evidence="4 5">
    <name type="scientific">Heterobasidion irregulare (strain TC 32-1)</name>
    <dbReference type="NCBI Taxonomy" id="747525"/>
    <lineage>
        <taxon>Eukaryota</taxon>
        <taxon>Fungi</taxon>
        <taxon>Dikarya</taxon>
        <taxon>Basidiomycota</taxon>
        <taxon>Agaricomycotina</taxon>
        <taxon>Agaricomycetes</taxon>
        <taxon>Russulales</taxon>
        <taxon>Bondarzewiaceae</taxon>
        <taxon>Heterobasidion</taxon>
        <taxon>Heterobasidion annosum species complex</taxon>
    </lineage>
</organism>
<keyword evidence="5" id="KW-1185">Reference proteome</keyword>
<feature type="transmembrane region" description="Helical" evidence="2">
    <location>
        <begin position="42"/>
        <end position="67"/>
    </location>
</feature>
<evidence type="ECO:0000313" key="5">
    <source>
        <dbReference type="Proteomes" id="UP000030671"/>
    </source>
</evidence>